<evidence type="ECO:0000256" key="1">
    <source>
        <dbReference type="SAM" id="Coils"/>
    </source>
</evidence>
<feature type="coiled-coil region" evidence="1">
    <location>
        <begin position="637"/>
        <end position="671"/>
    </location>
</feature>
<dbReference type="Pfam" id="PF07727">
    <property type="entry name" value="RVT_2"/>
    <property type="match status" value="2"/>
</dbReference>
<evidence type="ECO:0000256" key="2">
    <source>
        <dbReference type="SAM" id="MobiDB-lite"/>
    </source>
</evidence>
<dbReference type="InterPro" id="IPR013103">
    <property type="entry name" value="RVT_2"/>
</dbReference>
<feature type="region of interest" description="Disordered" evidence="2">
    <location>
        <begin position="1636"/>
        <end position="1686"/>
    </location>
</feature>
<feature type="domain" description="Reverse transcriptase Ty1/copia-type" evidence="3">
    <location>
        <begin position="2"/>
        <end position="151"/>
    </location>
</feature>
<dbReference type="PANTHER" id="PTHR11439">
    <property type="entry name" value="GAG-POL-RELATED RETROTRANSPOSON"/>
    <property type="match status" value="1"/>
</dbReference>
<evidence type="ECO:0000313" key="4">
    <source>
        <dbReference type="EMBL" id="GEU60080.1"/>
    </source>
</evidence>
<evidence type="ECO:0000259" key="3">
    <source>
        <dbReference type="Pfam" id="PF07727"/>
    </source>
</evidence>
<dbReference type="EMBL" id="BKCJ010004279">
    <property type="protein sequence ID" value="GEU60080.1"/>
    <property type="molecule type" value="Genomic_DNA"/>
</dbReference>
<feature type="coiled-coil region" evidence="1">
    <location>
        <begin position="503"/>
        <end position="530"/>
    </location>
</feature>
<dbReference type="CDD" id="cd09272">
    <property type="entry name" value="RNase_HI_RT_Ty1"/>
    <property type="match status" value="1"/>
</dbReference>
<feature type="domain" description="Reverse transcriptase Ty1/copia-type" evidence="3">
    <location>
        <begin position="1235"/>
        <end position="1402"/>
    </location>
</feature>
<comment type="caution">
    <text evidence="4">The sequence shown here is derived from an EMBL/GenBank/DDBJ whole genome shotgun (WGS) entry which is preliminary data.</text>
</comment>
<organism evidence="4">
    <name type="scientific">Tanacetum cinerariifolium</name>
    <name type="common">Dalmatian daisy</name>
    <name type="synonym">Chrysanthemum cinerariifolium</name>
    <dbReference type="NCBI Taxonomy" id="118510"/>
    <lineage>
        <taxon>Eukaryota</taxon>
        <taxon>Viridiplantae</taxon>
        <taxon>Streptophyta</taxon>
        <taxon>Embryophyta</taxon>
        <taxon>Tracheophyta</taxon>
        <taxon>Spermatophyta</taxon>
        <taxon>Magnoliopsida</taxon>
        <taxon>eudicotyledons</taxon>
        <taxon>Gunneridae</taxon>
        <taxon>Pentapetalae</taxon>
        <taxon>asterids</taxon>
        <taxon>campanulids</taxon>
        <taxon>Asterales</taxon>
        <taxon>Asteraceae</taxon>
        <taxon>Asteroideae</taxon>
        <taxon>Anthemideae</taxon>
        <taxon>Anthemidinae</taxon>
        <taxon>Tanacetum</taxon>
    </lineage>
</organism>
<dbReference type="InterPro" id="IPR043502">
    <property type="entry name" value="DNA/RNA_pol_sf"/>
</dbReference>
<keyword evidence="1" id="KW-0175">Coiled coil</keyword>
<gene>
    <name evidence="4" type="ORF">Tci_032058</name>
</gene>
<accession>A0A6L2LFZ0</accession>
<sequence length="1796" mass="203457">MMEEVYVAQPDGFFDPDHPEKVYRLRKALYKLKQASRVWYNEFSKFLTLKGFTKGTIDPTLFMIRYGEDILLVQIYVDDIIFGSTNPKDTKHFEKLMHCRFEMSLMREMTFFLGLQIHQSPCGIFINQSKYALEILHKHGIEKGQSIGTPMAMKPKLDADLTGNPIDQTDYHSKIRSLMYLTSSRPDIVQALFQMLITPDALILAKSTSGRIQFLGVKLVSWMSKMQNCTVMSSTEAEYVALSACCAQVMWMRTQLQDYGFNYNKIPLYCDSQLAINRRDLLKDTPQLEIAVLRYDGDECDKEIMPTKIELTLEQSQQGVSNDVLKISCIPSRLCDVELHLIALNTKLQVFYALSDDYVPSLKVDSGINAAGLSVIAAGSRLMLLGKDDSDAKELKKLLYVFNDVRVIVNAVVAAAKLPILNPNEFDLWKMRIEQYFLMTNYSLWEVILNGDSPTPTKIIDGVVQVIAPTTAKQRLAKKNELKARGTLLMALSDKHQLKFNIHKDAKSIIESIEKRLQKLISQLEILGESISQEDINLKFLRSPLSKLNATIAIEEAILPGIAYHQGTTETQTLQEELFQWRSSSSSASDNEVAPCSKTCSKAYATLQSHYDKLIVDFRKSQIDVLSYKTCLKDNALVKLRKKFEKAKKERDELKLTLEKFQTSSKNLKSQIYDKIGLGYDSQVFDRKVLDCEELHSYESDDNVPTSLVNDRASVKPVENPKQAQNLRIDNQQSRGYDSQVFDRQVFDCDELNSYELDDNVPTSPVHDRYKSGERYHAVPHSYTGTFIPPKPDLVFNDAPNASKTVPDMVNVESSLTKPSKDLSKTLRPDAPIIEDWTSDSEDKSEIMSVPKQKEPSFVQTFEHVKTPRASIKPVELTKPAENLRTDNQKSRDCNYYEKQMVQKPVWNNALRVNHHDSARMSHPHSNRNVVPTAVLTRSGLVSLNAARHVSTVVPHTTVKRSPRPVKYVVHKAYSPIRRPINHRPTSKPSNFNQQVTTVKVKKIQVSHGLGSQKTLSFLFDVQGNPQGNPKGGKISGKDFDDVYFVKELKFSLFSVSKMHDKKNSVLFADTECVVLSFDFKLPDENHVLLRVPRENNMYNVDLKNVVPLGDLTCLFANVALDDPFDNAVSPNFEIGRKSSFVDPSQYPDDPDMPASEDIVYSDDEEDVGAEADFSNLETNIYVSPIPTTRVHKDHPVTHIIGELTSAPQTMSMARMVKEQGGLTQINDEDFHTCFMVYQMDFKSSFLYGTIKEEVYVFQPLGFKDPNYPDKVYKVVKALYGLHQAPRAWYETLANYLLENSFQRGKIDQTLFIKKEKGDILLVQVYVDDIIFGSTNKELCKAFEKLMKDKFQMSSMGELAFFLGLQVKQNDDGIFISHDKYVAEILRKFGITNVKSASTPMEIEKPLLKDPDGEDVDVHIYRKKVVITKDVICQDLRLNNADGVECLPTEEIFAELARMRYEKPPPKLTFYKAFFLTQWKFLIHTLGQCVSEKRTVWNEFSCSMASAVICLATGFDQVVDFLNAQVIQKKVVLTEDVIRQDLRLDDGDGVECLPNEEIFAELARIGYEKPPLKLTFYKAFFSGQWKFLIHTLVQCVSAKRTAWNKFSCSMASAVIYLATGVETPLFATMIFQAQTQAAEKEEEDEVPNAPTPPSPLQAQHVTPPPSPSQAQPVPPSSPPQEQPNETFESSMTLLNTLMEKGRIEAIDANKDMTLLDAETQVDLGAELQGRKDDDNAAAKEVSVAEPTVFDDEEVTMTMAQTLIRMKAKKARILDDQMAKRLHDEEVEQAAARKKQK</sequence>
<protein>
    <submittedName>
        <fullName evidence="4">Copia protein</fullName>
    </submittedName>
</protein>
<dbReference type="PANTHER" id="PTHR11439:SF495">
    <property type="entry name" value="REVERSE TRANSCRIPTASE, RNA-DEPENDENT DNA POLYMERASE-RELATED"/>
    <property type="match status" value="1"/>
</dbReference>
<reference evidence="4" key="1">
    <citation type="journal article" date="2019" name="Sci. Rep.">
        <title>Draft genome of Tanacetum cinerariifolium, the natural source of mosquito coil.</title>
        <authorList>
            <person name="Yamashiro T."/>
            <person name="Shiraishi A."/>
            <person name="Satake H."/>
            <person name="Nakayama K."/>
        </authorList>
    </citation>
    <scope>NUCLEOTIDE SEQUENCE</scope>
</reference>
<proteinExistence type="predicted"/>
<feature type="non-terminal residue" evidence="4">
    <location>
        <position position="1796"/>
    </location>
</feature>
<name>A0A6L2LFZ0_TANCI</name>
<feature type="compositionally biased region" description="Pro residues" evidence="2">
    <location>
        <begin position="1662"/>
        <end position="1681"/>
    </location>
</feature>
<dbReference type="SUPFAM" id="SSF56672">
    <property type="entry name" value="DNA/RNA polymerases"/>
    <property type="match status" value="1"/>
</dbReference>